<name>A0A9N8HA31_9STRA</name>
<keyword evidence="1" id="KW-0732">Signal</keyword>
<keyword evidence="3" id="KW-1185">Reference proteome</keyword>
<comment type="caution">
    <text evidence="2">The sequence shown here is derived from an EMBL/GenBank/DDBJ whole genome shotgun (WGS) entry which is preliminary data.</text>
</comment>
<dbReference type="AlphaFoldDB" id="A0A9N8HA31"/>
<accession>A0A9N8HA31</accession>
<proteinExistence type="predicted"/>
<protein>
    <submittedName>
        <fullName evidence="2">Uncharacterized protein</fullName>
    </submittedName>
</protein>
<gene>
    <name evidence="2" type="ORF">SEMRO_134_G063620.1</name>
</gene>
<dbReference type="EMBL" id="CAICTM010000133">
    <property type="protein sequence ID" value="CAB9502378.1"/>
    <property type="molecule type" value="Genomic_DNA"/>
</dbReference>
<reference evidence="2" key="1">
    <citation type="submission" date="2020-06" db="EMBL/GenBank/DDBJ databases">
        <authorList>
            <consortium name="Plant Systems Biology data submission"/>
        </authorList>
    </citation>
    <scope>NUCLEOTIDE SEQUENCE</scope>
    <source>
        <strain evidence="2">D6</strain>
    </source>
</reference>
<feature type="chain" id="PRO_5040219061" evidence="1">
    <location>
        <begin position="28"/>
        <end position="136"/>
    </location>
</feature>
<organism evidence="2 3">
    <name type="scientific">Seminavis robusta</name>
    <dbReference type="NCBI Taxonomy" id="568900"/>
    <lineage>
        <taxon>Eukaryota</taxon>
        <taxon>Sar</taxon>
        <taxon>Stramenopiles</taxon>
        <taxon>Ochrophyta</taxon>
        <taxon>Bacillariophyta</taxon>
        <taxon>Bacillariophyceae</taxon>
        <taxon>Bacillariophycidae</taxon>
        <taxon>Naviculales</taxon>
        <taxon>Naviculaceae</taxon>
        <taxon>Seminavis</taxon>
    </lineage>
</organism>
<evidence type="ECO:0000313" key="3">
    <source>
        <dbReference type="Proteomes" id="UP001153069"/>
    </source>
</evidence>
<evidence type="ECO:0000313" key="2">
    <source>
        <dbReference type="EMBL" id="CAB9502378.1"/>
    </source>
</evidence>
<feature type="signal peptide" evidence="1">
    <location>
        <begin position="1"/>
        <end position="27"/>
    </location>
</feature>
<sequence length="136" mass="14790">MIVAAPFTRFLAIVASALLLLAASASAEGFCFKCLFECPKDDAYGPACIRSVMPPWPICKFRNVDDFVEHAKDGATRCCGDDLSACRCPKKDSPKFLERIDDWCKGVASCGCREGDEDCPGDNLEKLVNGAIEETE</sequence>
<dbReference type="Proteomes" id="UP001153069">
    <property type="component" value="Unassembled WGS sequence"/>
</dbReference>
<evidence type="ECO:0000256" key="1">
    <source>
        <dbReference type="SAM" id="SignalP"/>
    </source>
</evidence>